<evidence type="ECO:0000313" key="3">
    <source>
        <dbReference type="Proteomes" id="UP000197446"/>
    </source>
</evidence>
<feature type="domain" description="PIN" evidence="1">
    <location>
        <begin position="22"/>
        <end position="134"/>
    </location>
</feature>
<dbReference type="PANTHER" id="PTHR34610:SF3">
    <property type="entry name" value="SSL7007 PROTEIN"/>
    <property type="match status" value="1"/>
</dbReference>
<dbReference type="InterPro" id="IPR002850">
    <property type="entry name" value="PIN_toxin-like"/>
</dbReference>
<dbReference type="Proteomes" id="UP000197446">
    <property type="component" value="Unassembled WGS sequence"/>
</dbReference>
<dbReference type="SUPFAM" id="SSF88723">
    <property type="entry name" value="PIN domain-like"/>
    <property type="match status" value="1"/>
</dbReference>
<dbReference type="EMBL" id="NISI01000026">
    <property type="protein sequence ID" value="OWQ97711.1"/>
    <property type="molecule type" value="Genomic_DNA"/>
</dbReference>
<reference evidence="2 3" key="1">
    <citation type="journal article" date="2007" name="Int. J. Syst. Evol. Microbiol.">
        <title>Description of Pelomonas aquatica sp. nov. and Pelomonas puraquae sp. nov., isolated from industrial and haemodialysis water.</title>
        <authorList>
            <person name="Gomila M."/>
            <person name="Bowien B."/>
            <person name="Falsen E."/>
            <person name="Moore E.R."/>
            <person name="Lalucat J."/>
        </authorList>
    </citation>
    <scope>NUCLEOTIDE SEQUENCE [LARGE SCALE GENOMIC DNA]</scope>
    <source>
        <strain evidence="2 3">CCUG 52769</strain>
    </source>
</reference>
<dbReference type="InterPro" id="IPR002716">
    <property type="entry name" value="PIN_dom"/>
</dbReference>
<sequence>MALPTLPSPAPMNAADDNRPAIVIDTQVVMDWLVFRDARVQPLVSAVSERRLRWLVAPGMRDELRHVISRGVAASYRPDLTFIEAQFDAFATAVADAPPQPLAGRMVCRDPDDQKFIDLAVAARARWLVSRDKALLALAKRARLRDLAIVTPERWSLG</sequence>
<dbReference type="InterPro" id="IPR029060">
    <property type="entry name" value="PIN-like_dom_sf"/>
</dbReference>
<evidence type="ECO:0000313" key="2">
    <source>
        <dbReference type="EMBL" id="OWQ97711.1"/>
    </source>
</evidence>
<accession>A0A254MXI8</accession>
<protein>
    <submittedName>
        <fullName evidence="2">Putative toxin-antitoxin system toxin component, PIN family</fullName>
    </submittedName>
</protein>
<organism evidence="2 3">
    <name type="scientific">Roseateles puraquae</name>
    <dbReference type="NCBI Taxonomy" id="431059"/>
    <lineage>
        <taxon>Bacteria</taxon>
        <taxon>Pseudomonadati</taxon>
        <taxon>Pseudomonadota</taxon>
        <taxon>Betaproteobacteria</taxon>
        <taxon>Burkholderiales</taxon>
        <taxon>Sphaerotilaceae</taxon>
        <taxon>Roseateles</taxon>
    </lineage>
</organism>
<dbReference type="PANTHER" id="PTHR34610">
    <property type="entry name" value="SSL7007 PROTEIN"/>
    <property type="match status" value="1"/>
</dbReference>
<evidence type="ECO:0000259" key="1">
    <source>
        <dbReference type="Pfam" id="PF13470"/>
    </source>
</evidence>
<keyword evidence="3" id="KW-1185">Reference proteome</keyword>
<dbReference type="NCBIfam" id="TIGR00305">
    <property type="entry name" value="putative toxin-antitoxin system toxin component, PIN family"/>
    <property type="match status" value="1"/>
</dbReference>
<gene>
    <name evidence="2" type="ORF">CDO81_26990</name>
</gene>
<comment type="caution">
    <text evidence="2">The sequence shown here is derived from an EMBL/GenBank/DDBJ whole genome shotgun (WGS) entry which is preliminary data.</text>
</comment>
<dbReference type="AlphaFoldDB" id="A0A254MXI8"/>
<dbReference type="Pfam" id="PF13470">
    <property type="entry name" value="PIN_3"/>
    <property type="match status" value="1"/>
</dbReference>
<proteinExistence type="predicted"/>
<name>A0A254MXI8_9BURK</name>